<name>A0AAF5PY48_WUCBA</name>
<reference evidence="2" key="3">
    <citation type="submission" date="2024-02" db="UniProtKB">
        <authorList>
            <consortium name="WormBaseParasite"/>
        </authorList>
    </citation>
    <scope>IDENTIFICATION</scope>
    <source>
        <strain evidence="2">pt0022</strain>
    </source>
</reference>
<dbReference type="WBParaSite" id="mrna-Wban_07012">
    <property type="protein sequence ID" value="mrna-Wban_07012"/>
    <property type="gene ID" value="Wban_07012"/>
</dbReference>
<proteinExistence type="predicted"/>
<evidence type="ECO:0000313" key="2">
    <source>
        <dbReference type="WBParaSite" id="mrna-Wban_07012"/>
    </source>
</evidence>
<protein>
    <submittedName>
        <fullName evidence="2">Uncharacterized protein</fullName>
    </submittedName>
</protein>
<evidence type="ECO:0000313" key="1">
    <source>
        <dbReference type="Proteomes" id="UP000093561"/>
    </source>
</evidence>
<reference evidence="1" key="1">
    <citation type="submission" date="2015-03" db="EMBL/GenBank/DDBJ databases">
        <title>Wuchereria bancrofti Genome Sequencing Papua New Guinea Strain.</title>
        <authorList>
            <person name="Small S.T."/>
            <person name="Serre D."/>
            <person name="Zimmerman P.A."/>
        </authorList>
    </citation>
    <scope>NUCLEOTIDE SEQUENCE [LARGE SCALE GENOMIC DNA]</scope>
    <source>
        <strain evidence="1">pt0022</strain>
    </source>
</reference>
<dbReference type="Proteomes" id="UP000093561">
    <property type="component" value="Unassembled WGS sequence"/>
</dbReference>
<sequence length="33" mass="3508">MLEGAKNKPLAEDMFLMLSVTCVSSGFVGTTTE</sequence>
<dbReference type="AlphaFoldDB" id="A0AAF5PY48"/>
<reference evidence="1" key="2">
    <citation type="journal article" date="2016" name="Mol. Ecol.">
        <title>Population genomics of the filarial nematode parasite Wuchereria bancrofti from mosquitoes.</title>
        <authorList>
            <person name="Small S.T."/>
            <person name="Reimer L.J."/>
            <person name="Tisch D.J."/>
            <person name="King C.L."/>
            <person name="Christensen B.M."/>
            <person name="Siba P.M."/>
            <person name="Kazura J.W."/>
            <person name="Serre D."/>
            <person name="Zimmerman P.A."/>
        </authorList>
    </citation>
    <scope>NUCLEOTIDE SEQUENCE</scope>
    <source>
        <strain evidence="1">pt0022</strain>
    </source>
</reference>
<accession>A0AAF5PY48</accession>
<organism evidence="1 2">
    <name type="scientific">Wuchereria bancrofti</name>
    <dbReference type="NCBI Taxonomy" id="6293"/>
    <lineage>
        <taxon>Eukaryota</taxon>
        <taxon>Metazoa</taxon>
        <taxon>Ecdysozoa</taxon>
        <taxon>Nematoda</taxon>
        <taxon>Chromadorea</taxon>
        <taxon>Rhabditida</taxon>
        <taxon>Spirurina</taxon>
        <taxon>Spiruromorpha</taxon>
        <taxon>Filarioidea</taxon>
        <taxon>Onchocercidae</taxon>
        <taxon>Wuchereria</taxon>
    </lineage>
</organism>